<dbReference type="InterPro" id="IPR003591">
    <property type="entry name" value="Leu-rich_rpt_typical-subtyp"/>
</dbReference>
<dbReference type="SUPFAM" id="SSF52058">
    <property type="entry name" value="L domain-like"/>
    <property type="match status" value="1"/>
</dbReference>
<protein>
    <recommendedName>
        <fullName evidence="12">NB-ARC domain-containing protein</fullName>
    </recommendedName>
</protein>
<dbReference type="FunFam" id="1.10.10.10:FF:000322">
    <property type="entry name" value="Probable disease resistance protein At1g63360"/>
    <property type="match status" value="1"/>
</dbReference>
<dbReference type="Gene3D" id="1.10.10.10">
    <property type="entry name" value="Winged helix-like DNA-binding domain superfamily/Winged helix DNA-binding domain"/>
    <property type="match status" value="1"/>
</dbReference>
<name>A0ABC8SCM6_9AQUA</name>
<gene>
    <name evidence="10" type="ORF">ILEXP_LOCUS20477</name>
</gene>
<reference evidence="10 11" key="1">
    <citation type="submission" date="2024-02" db="EMBL/GenBank/DDBJ databases">
        <authorList>
            <person name="Vignale AGUSTIN F."/>
            <person name="Sosa J E."/>
            <person name="Modenutti C."/>
        </authorList>
    </citation>
    <scope>NUCLEOTIDE SEQUENCE [LARGE SCALE GENOMIC DNA]</scope>
</reference>
<dbReference type="Gene3D" id="1.10.8.430">
    <property type="entry name" value="Helical domain of apoptotic protease-activating factors"/>
    <property type="match status" value="1"/>
</dbReference>
<dbReference type="Proteomes" id="UP001642360">
    <property type="component" value="Unassembled WGS sequence"/>
</dbReference>
<dbReference type="PANTHER" id="PTHR23155:SF1205">
    <property type="entry name" value="DISEASE RESISTANCE PROTEIN RPM1"/>
    <property type="match status" value="1"/>
</dbReference>
<dbReference type="GO" id="GO:0051707">
    <property type="term" value="P:response to other organism"/>
    <property type="evidence" value="ECO:0007669"/>
    <property type="project" value="UniProtKB-ARBA"/>
</dbReference>
<keyword evidence="3" id="KW-0677">Repeat</keyword>
<proteinExistence type="inferred from homology"/>
<feature type="domain" description="Disease resistance protein winged helix" evidence="8">
    <location>
        <begin position="154"/>
        <end position="224"/>
    </location>
</feature>
<evidence type="ECO:0000313" key="11">
    <source>
        <dbReference type="Proteomes" id="UP001642360"/>
    </source>
</evidence>
<keyword evidence="2" id="KW-0433">Leucine-rich repeat</keyword>
<dbReference type="Gene3D" id="3.80.10.10">
    <property type="entry name" value="Ribonuclease Inhibitor"/>
    <property type="match status" value="2"/>
</dbReference>
<keyword evidence="5" id="KW-0611">Plant defense</keyword>
<feature type="non-terminal residue" evidence="10">
    <location>
        <position position="1"/>
    </location>
</feature>
<evidence type="ECO:0000259" key="9">
    <source>
        <dbReference type="Pfam" id="PF23598"/>
    </source>
</evidence>
<accession>A0ABC8SCM6</accession>
<evidence type="ECO:0000256" key="5">
    <source>
        <dbReference type="ARBA" id="ARBA00022821"/>
    </source>
</evidence>
<dbReference type="InterPro" id="IPR002182">
    <property type="entry name" value="NB-ARC"/>
</dbReference>
<evidence type="ECO:0000256" key="2">
    <source>
        <dbReference type="ARBA" id="ARBA00022614"/>
    </source>
</evidence>
<feature type="domain" description="Disease resistance R13L4/SHOC-2-like LRR" evidence="9">
    <location>
        <begin position="349"/>
        <end position="612"/>
    </location>
</feature>
<dbReference type="PANTHER" id="PTHR23155">
    <property type="entry name" value="DISEASE RESISTANCE PROTEIN RP"/>
    <property type="match status" value="1"/>
</dbReference>
<dbReference type="InterPro" id="IPR044974">
    <property type="entry name" value="Disease_R_plants"/>
</dbReference>
<keyword evidence="4" id="KW-0547">Nucleotide-binding</keyword>
<comment type="caution">
    <text evidence="10">The sequence shown here is derived from an EMBL/GenBank/DDBJ whole genome shotgun (WGS) entry which is preliminary data.</text>
</comment>
<evidence type="ECO:0000313" key="10">
    <source>
        <dbReference type="EMBL" id="CAK9152262.1"/>
    </source>
</evidence>
<evidence type="ECO:0000259" key="7">
    <source>
        <dbReference type="Pfam" id="PF00931"/>
    </source>
</evidence>
<evidence type="ECO:0008006" key="12">
    <source>
        <dbReference type="Google" id="ProtNLM"/>
    </source>
</evidence>
<dbReference type="GO" id="GO:0006952">
    <property type="term" value="P:defense response"/>
    <property type="evidence" value="ECO:0007669"/>
    <property type="project" value="UniProtKB-KW"/>
</dbReference>
<dbReference type="InterPro" id="IPR032675">
    <property type="entry name" value="LRR_dom_sf"/>
</dbReference>
<dbReference type="Pfam" id="PF00931">
    <property type="entry name" value="NB-ARC"/>
    <property type="match status" value="1"/>
</dbReference>
<dbReference type="InterPro" id="IPR027417">
    <property type="entry name" value="P-loop_NTPase"/>
</dbReference>
<dbReference type="GO" id="GO:0005524">
    <property type="term" value="F:ATP binding"/>
    <property type="evidence" value="ECO:0007669"/>
    <property type="project" value="UniProtKB-KW"/>
</dbReference>
<keyword evidence="11" id="KW-1185">Reference proteome</keyword>
<evidence type="ECO:0000256" key="3">
    <source>
        <dbReference type="ARBA" id="ARBA00022737"/>
    </source>
</evidence>
<feature type="domain" description="NB-ARC" evidence="7">
    <location>
        <begin position="1"/>
        <end position="68"/>
    </location>
</feature>
<keyword evidence="6" id="KW-0067">ATP-binding</keyword>
<dbReference type="SUPFAM" id="SSF52540">
    <property type="entry name" value="P-loop containing nucleoside triphosphate hydrolases"/>
    <property type="match status" value="1"/>
</dbReference>
<evidence type="ECO:0000259" key="8">
    <source>
        <dbReference type="Pfam" id="PF23559"/>
    </source>
</evidence>
<dbReference type="AlphaFoldDB" id="A0ABC8SCM6"/>
<organism evidence="10 11">
    <name type="scientific">Ilex paraguariensis</name>
    <name type="common">yerba mate</name>
    <dbReference type="NCBI Taxonomy" id="185542"/>
    <lineage>
        <taxon>Eukaryota</taxon>
        <taxon>Viridiplantae</taxon>
        <taxon>Streptophyta</taxon>
        <taxon>Embryophyta</taxon>
        <taxon>Tracheophyta</taxon>
        <taxon>Spermatophyta</taxon>
        <taxon>Magnoliopsida</taxon>
        <taxon>eudicotyledons</taxon>
        <taxon>Gunneridae</taxon>
        <taxon>Pentapetalae</taxon>
        <taxon>asterids</taxon>
        <taxon>campanulids</taxon>
        <taxon>Aquifoliales</taxon>
        <taxon>Aquifoliaceae</taxon>
        <taxon>Ilex</taxon>
    </lineage>
</organism>
<evidence type="ECO:0000256" key="1">
    <source>
        <dbReference type="ARBA" id="ARBA00008894"/>
    </source>
</evidence>
<evidence type="ECO:0000256" key="4">
    <source>
        <dbReference type="ARBA" id="ARBA00022741"/>
    </source>
</evidence>
<comment type="similarity">
    <text evidence="1">Belongs to the disease resistance NB-LRR family.</text>
</comment>
<dbReference type="Pfam" id="PF23598">
    <property type="entry name" value="LRR_14"/>
    <property type="match status" value="1"/>
</dbReference>
<dbReference type="InterPro" id="IPR055414">
    <property type="entry name" value="LRR_R13L4/SHOC2-like"/>
</dbReference>
<evidence type="ECO:0000256" key="6">
    <source>
        <dbReference type="ARBA" id="ARBA00022840"/>
    </source>
</evidence>
<dbReference type="InterPro" id="IPR042197">
    <property type="entry name" value="Apaf_helical"/>
</dbReference>
<dbReference type="EMBL" id="CAUOFW020002250">
    <property type="protein sequence ID" value="CAK9152262.1"/>
    <property type="molecule type" value="Genomic_DNA"/>
</dbReference>
<dbReference type="PRINTS" id="PR00364">
    <property type="entry name" value="DISEASERSIST"/>
</dbReference>
<dbReference type="Pfam" id="PF23559">
    <property type="entry name" value="WHD_DRP"/>
    <property type="match status" value="1"/>
</dbReference>
<dbReference type="InterPro" id="IPR058922">
    <property type="entry name" value="WHD_DRP"/>
</dbReference>
<dbReference type="SMART" id="SM00369">
    <property type="entry name" value="LRR_TYP"/>
    <property type="match status" value="3"/>
</dbReference>
<sequence>DIWNIQAWDAIKYALPDGNCGSRVLITTRVVDVASDSCFESQGYKYEMNALSDDESWTLFCNKTFEDKRCPQHLERPSRNILRKCEGLPLAIVAIGGILALKDKSRINEWEMVQRDLSVELEGAGKYERVKKILSLSYYDLSYHLKICFIYLSIFPEDYEIEKKQVIRLWTALQFVQETERKTSEEVATGYFNELLNRSLIQVARRSLEGRPITCRIHDLLREITLPKSKEHNIVTISSGQDVMLLDKVRHLAVHYVKDVQQQSKHLCPLRSLIIFPGSHQECRLRVLSLLVGRCKLLKVIDIRHTEFNTLPDDVSKLRHLRSLTMIHCNLETIPKSVGMLRNLETLILSMNNLSYLPDAIGNLEQLRILDLSRNNVVEFPAQIGKLQKLRRLYVGQKQGPSNCTIPAEIGNLSSLEKLYTIKAYKRNGNIVTEEIEKLTHLKTLTIADLKREDGVALCLSLQKLSNLCSLAIQSTDIIDLQSFPSGPPFLQKLCLHGPLERVPHWISCLYSLVRVSFVQSCLRDDPMQCLQDLPNLLSLEFSKAYEGEELCFKAGGFPRLKMLYLQKLKELRWLRVEQGALPHLVDLSIILCHNLEELPLGIEHLHNLGKFRLIGMSDSLIETLWNEYVELGRYSKIAHIPHVEITDRRYSRIGGLGTRRTTRDLVHAAALCFIDD</sequence>
<dbReference type="InterPro" id="IPR036388">
    <property type="entry name" value="WH-like_DNA-bd_sf"/>
</dbReference>